<sequence length="299" mass="29483">MAFYRSGHGGGLGGAGGAYGGGGGLGSGLFGSYGSGLGSGRFGSYGGGLGSGLFGGYGGGLGGAGGACGPGGAYGGGGAHGAGAGGCTGCCAEATACMGCGPACGATCADSSGCGAGGTTVLSYVGPGGDYAQETTYRYVGTGAGEFGVKRIDCQQGDAMSWDIPKKVFCCLHVGKGCPTTPPAPSTMPAPVPVVTTSPCPIDCNAGYNDLDPLQWVRGWSGQKKLYCCRTANKGCPSELPPPSGLPPSNAPAEPDRTVYDCDAGYHHCMHCLELSWSPRKIQYCCANFHKGCRGEEPA</sequence>
<keyword evidence="2" id="KW-1185">Reference proteome</keyword>
<proteinExistence type="predicted"/>
<dbReference type="EMBL" id="CAUYUJ010001788">
    <property type="protein sequence ID" value="CAK0797666.1"/>
    <property type="molecule type" value="Genomic_DNA"/>
</dbReference>
<evidence type="ECO:0000313" key="1">
    <source>
        <dbReference type="EMBL" id="CAK0797666.1"/>
    </source>
</evidence>
<protein>
    <recommendedName>
        <fullName evidence="3">Cellulase</fullName>
    </recommendedName>
</protein>
<comment type="caution">
    <text evidence="1">The sequence shown here is derived from an EMBL/GenBank/DDBJ whole genome shotgun (WGS) entry which is preliminary data.</text>
</comment>
<dbReference type="Proteomes" id="UP001189429">
    <property type="component" value="Unassembled WGS sequence"/>
</dbReference>
<gene>
    <name evidence="1" type="ORF">PCOR1329_LOCUS6678</name>
</gene>
<organism evidence="1 2">
    <name type="scientific">Prorocentrum cordatum</name>
    <dbReference type="NCBI Taxonomy" id="2364126"/>
    <lineage>
        <taxon>Eukaryota</taxon>
        <taxon>Sar</taxon>
        <taxon>Alveolata</taxon>
        <taxon>Dinophyceae</taxon>
        <taxon>Prorocentrales</taxon>
        <taxon>Prorocentraceae</taxon>
        <taxon>Prorocentrum</taxon>
    </lineage>
</organism>
<accession>A0ABN9Q0Q0</accession>
<evidence type="ECO:0000313" key="2">
    <source>
        <dbReference type="Proteomes" id="UP001189429"/>
    </source>
</evidence>
<evidence type="ECO:0008006" key="3">
    <source>
        <dbReference type="Google" id="ProtNLM"/>
    </source>
</evidence>
<name>A0ABN9Q0Q0_9DINO</name>
<reference evidence="1" key="1">
    <citation type="submission" date="2023-10" db="EMBL/GenBank/DDBJ databases">
        <authorList>
            <person name="Chen Y."/>
            <person name="Shah S."/>
            <person name="Dougan E. K."/>
            <person name="Thang M."/>
            <person name="Chan C."/>
        </authorList>
    </citation>
    <scope>NUCLEOTIDE SEQUENCE [LARGE SCALE GENOMIC DNA]</scope>
</reference>